<gene>
    <name evidence="1" type="ORF">LCGC14_2657130</name>
</gene>
<dbReference type="EMBL" id="LAZR01046239">
    <property type="protein sequence ID" value="KKK97001.1"/>
    <property type="molecule type" value="Genomic_DNA"/>
</dbReference>
<feature type="non-terminal residue" evidence="1">
    <location>
        <position position="1"/>
    </location>
</feature>
<evidence type="ECO:0000313" key="1">
    <source>
        <dbReference type="EMBL" id="KKK97001.1"/>
    </source>
</evidence>
<organism evidence="1">
    <name type="scientific">marine sediment metagenome</name>
    <dbReference type="NCBI Taxonomy" id="412755"/>
    <lineage>
        <taxon>unclassified sequences</taxon>
        <taxon>metagenomes</taxon>
        <taxon>ecological metagenomes</taxon>
    </lineage>
</organism>
<sequence>KINNKCKSTKTAFTLWALFALSLTSFAQDSLTVDQPETEERLKFFQTPYKYNNIPKINVIALGVGNISLLYERAIYKKLSATMGIGYKFGGTSPALFTPDDGNNSMKIQLSPIKAITLTPEFRYYLGRVKKDAPGGFYSGLYFRYSNFWTDAYFEHTASDNSISRINSDLSLTEFGFGVQLGYQLIIKDRFTIDFMFLGPRLSFFTITNEFSGEVTEEFRQDFEKVVQDVIDRLGSDYNFSVGDVEGNTLKGKMRIPGLRFGVSVGYAF</sequence>
<dbReference type="InterPro" id="IPR021958">
    <property type="entry name" value="DUF3575"/>
</dbReference>
<proteinExistence type="predicted"/>
<dbReference type="AlphaFoldDB" id="A0A0F9CK46"/>
<comment type="caution">
    <text evidence="1">The sequence shown here is derived from an EMBL/GenBank/DDBJ whole genome shotgun (WGS) entry which is preliminary data.</text>
</comment>
<dbReference type="Pfam" id="PF12099">
    <property type="entry name" value="DUF3575"/>
    <property type="match status" value="1"/>
</dbReference>
<evidence type="ECO:0008006" key="2">
    <source>
        <dbReference type="Google" id="ProtNLM"/>
    </source>
</evidence>
<reference evidence="1" key="1">
    <citation type="journal article" date="2015" name="Nature">
        <title>Complex archaea that bridge the gap between prokaryotes and eukaryotes.</title>
        <authorList>
            <person name="Spang A."/>
            <person name="Saw J.H."/>
            <person name="Jorgensen S.L."/>
            <person name="Zaremba-Niedzwiedzka K."/>
            <person name="Martijn J."/>
            <person name="Lind A.E."/>
            <person name="van Eijk R."/>
            <person name="Schleper C."/>
            <person name="Guy L."/>
            <person name="Ettema T.J."/>
        </authorList>
    </citation>
    <scope>NUCLEOTIDE SEQUENCE</scope>
</reference>
<accession>A0A0F9CK46</accession>
<name>A0A0F9CK46_9ZZZZ</name>
<protein>
    <recommendedName>
        <fullName evidence="2">DUF3575 domain-containing protein</fullName>
    </recommendedName>
</protein>